<dbReference type="EMBL" id="LAZR01008075">
    <property type="protein sequence ID" value="KKM81119.1"/>
    <property type="molecule type" value="Genomic_DNA"/>
</dbReference>
<evidence type="ECO:0000259" key="2">
    <source>
        <dbReference type="PROSITE" id="PS50850"/>
    </source>
</evidence>
<keyword evidence="1" id="KW-0472">Membrane</keyword>
<dbReference type="PROSITE" id="PS50850">
    <property type="entry name" value="MFS"/>
    <property type="match status" value="1"/>
</dbReference>
<feature type="transmembrane region" description="Helical" evidence="1">
    <location>
        <begin position="232"/>
        <end position="250"/>
    </location>
</feature>
<gene>
    <name evidence="3" type="ORF">LCGC14_1333050</name>
</gene>
<name>A0A0F9KFW1_9ZZZZ</name>
<protein>
    <recommendedName>
        <fullName evidence="2">Major facilitator superfamily (MFS) profile domain-containing protein</fullName>
    </recommendedName>
</protein>
<keyword evidence="1" id="KW-0812">Transmembrane</keyword>
<dbReference type="SUPFAM" id="SSF103473">
    <property type="entry name" value="MFS general substrate transporter"/>
    <property type="match status" value="1"/>
</dbReference>
<keyword evidence="1" id="KW-1133">Transmembrane helix</keyword>
<feature type="transmembrane region" description="Helical" evidence="1">
    <location>
        <begin position="74"/>
        <end position="94"/>
    </location>
</feature>
<feature type="domain" description="Major facilitator superfamily (MFS) profile" evidence="2">
    <location>
        <begin position="1"/>
        <end position="255"/>
    </location>
</feature>
<dbReference type="PANTHER" id="PTHR24002:SF3">
    <property type="entry name" value="SOLUTE CARRIER FAMILY 22 MEMBER 18"/>
    <property type="match status" value="1"/>
</dbReference>
<dbReference type="GO" id="GO:0022857">
    <property type="term" value="F:transmembrane transporter activity"/>
    <property type="evidence" value="ECO:0007669"/>
    <property type="project" value="InterPro"/>
</dbReference>
<sequence length="285" mass="32409">LLGGILGTFGWAYPMLFASGLSIISIILTSQVLVESMPKGRRKDLEIKRKLKSQTINDSQRIWSKEVGIRFTQVLLHSFISMIFNSSLSLILLKRYNAEPIIIGTIMSVTGIVLFIYGLFLMRRLVRKVGEKKIFFVCISGYIILFLIYPYLFEIWMVYVFLIAYALCMASVYPLISSNITKAVGPEKQGAISGWTTTIQGISQTISPLISTGFLEIGSITIWLFYLDSYQLIGFVIVILAIALLIIAYIDVKKHPRLYAYEKIRRKRVEVKKRREKAKKDIGIS</sequence>
<dbReference type="GO" id="GO:0005635">
    <property type="term" value="C:nuclear envelope"/>
    <property type="evidence" value="ECO:0007669"/>
    <property type="project" value="TreeGrafter"/>
</dbReference>
<proteinExistence type="predicted"/>
<feature type="transmembrane region" description="Helical" evidence="1">
    <location>
        <begin position="100"/>
        <end position="122"/>
    </location>
</feature>
<dbReference type="InterPro" id="IPR020846">
    <property type="entry name" value="MFS_dom"/>
</dbReference>
<evidence type="ECO:0000313" key="3">
    <source>
        <dbReference type="EMBL" id="KKM81119.1"/>
    </source>
</evidence>
<feature type="transmembrane region" description="Helical" evidence="1">
    <location>
        <begin position="206"/>
        <end position="226"/>
    </location>
</feature>
<feature type="transmembrane region" description="Helical" evidence="1">
    <location>
        <begin position="12"/>
        <end position="34"/>
    </location>
</feature>
<organism evidence="3">
    <name type="scientific">marine sediment metagenome</name>
    <dbReference type="NCBI Taxonomy" id="412755"/>
    <lineage>
        <taxon>unclassified sequences</taxon>
        <taxon>metagenomes</taxon>
        <taxon>ecological metagenomes</taxon>
    </lineage>
</organism>
<feature type="transmembrane region" description="Helical" evidence="1">
    <location>
        <begin position="158"/>
        <end position="176"/>
    </location>
</feature>
<dbReference type="AlphaFoldDB" id="A0A0F9KFW1"/>
<comment type="caution">
    <text evidence="3">The sequence shown here is derived from an EMBL/GenBank/DDBJ whole genome shotgun (WGS) entry which is preliminary data.</text>
</comment>
<reference evidence="3" key="1">
    <citation type="journal article" date="2015" name="Nature">
        <title>Complex archaea that bridge the gap between prokaryotes and eukaryotes.</title>
        <authorList>
            <person name="Spang A."/>
            <person name="Saw J.H."/>
            <person name="Jorgensen S.L."/>
            <person name="Zaremba-Niedzwiedzka K."/>
            <person name="Martijn J."/>
            <person name="Lind A.E."/>
            <person name="van Eijk R."/>
            <person name="Schleper C."/>
            <person name="Guy L."/>
            <person name="Ettema T.J."/>
        </authorList>
    </citation>
    <scope>NUCLEOTIDE SEQUENCE</scope>
</reference>
<dbReference type="InterPro" id="IPR011701">
    <property type="entry name" value="MFS"/>
</dbReference>
<feature type="transmembrane region" description="Helical" evidence="1">
    <location>
        <begin position="134"/>
        <end position="152"/>
    </location>
</feature>
<feature type="non-terminal residue" evidence="3">
    <location>
        <position position="1"/>
    </location>
</feature>
<evidence type="ECO:0000256" key="1">
    <source>
        <dbReference type="SAM" id="Phobius"/>
    </source>
</evidence>
<dbReference type="Gene3D" id="1.20.1250.20">
    <property type="entry name" value="MFS general substrate transporter like domains"/>
    <property type="match status" value="1"/>
</dbReference>
<dbReference type="Pfam" id="PF07690">
    <property type="entry name" value="MFS_1"/>
    <property type="match status" value="1"/>
</dbReference>
<dbReference type="InterPro" id="IPR036259">
    <property type="entry name" value="MFS_trans_sf"/>
</dbReference>
<accession>A0A0F9KFW1</accession>
<dbReference type="PANTHER" id="PTHR24002">
    <property type="entry name" value="SOLUTE CARRIER FAMILY 22 MEMBER 18"/>
    <property type="match status" value="1"/>
</dbReference>